<dbReference type="AlphaFoldDB" id="A0A543IQ69"/>
<evidence type="ECO:0000313" key="4">
    <source>
        <dbReference type="Proteomes" id="UP000319213"/>
    </source>
</evidence>
<gene>
    <name evidence="3" type="ORF">FHX40_4876</name>
</gene>
<keyword evidence="4" id="KW-1185">Reference proteome</keyword>
<sequence>MPHYSIRLKWLGSALNKIRREAGLTIEAAAERLHWPQSKISRIENGMIRAHWGDIQDLLDLYAFDDPDQRKALIALAKSARERGWWHSYGANLAHPFADLLSLETTSKEIWSYENQVIPGLLQTKEYALAMVGGSRAWERREDVEKFVQIRTARQSVLTRSDPLNLWVVLGEAALRQMVGGPTVMHDQLRHLLTLAELPNLTIQVLPFSAGASTGMFGPFEVLEFPGPGVTEVVYLENLLGGLYLENETEVHRYRLAFQHLRASALPEADSLKMITMIAEEMSSDRPSADGQNPGRYVPDSVAQE</sequence>
<feature type="region of interest" description="Disordered" evidence="1">
    <location>
        <begin position="282"/>
        <end position="305"/>
    </location>
</feature>
<evidence type="ECO:0000256" key="1">
    <source>
        <dbReference type="SAM" id="MobiDB-lite"/>
    </source>
</evidence>
<dbReference type="Proteomes" id="UP000319213">
    <property type="component" value="Unassembled WGS sequence"/>
</dbReference>
<accession>A0A543IQ69</accession>
<dbReference type="CDD" id="cd00093">
    <property type="entry name" value="HTH_XRE"/>
    <property type="match status" value="1"/>
</dbReference>
<name>A0A543IQ69_9ACTN</name>
<dbReference type="EMBL" id="VFPQ01000002">
    <property type="protein sequence ID" value="TQM72721.1"/>
    <property type="molecule type" value="Genomic_DNA"/>
</dbReference>
<reference evidence="3 4" key="1">
    <citation type="submission" date="2019-06" db="EMBL/GenBank/DDBJ databases">
        <title>Sequencing the genomes of 1000 actinobacteria strains.</title>
        <authorList>
            <person name="Klenk H.-P."/>
        </authorList>
    </citation>
    <scope>NUCLEOTIDE SEQUENCE [LARGE SCALE GENOMIC DNA]</scope>
    <source>
        <strain evidence="3 4">DSM 43186</strain>
    </source>
</reference>
<dbReference type="InterPro" id="IPR001387">
    <property type="entry name" value="Cro/C1-type_HTH"/>
</dbReference>
<organism evidence="3 4">
    <name type="scientific">Thermopolyspora flexuosa</name>
    <dbReference type="NCBI Taxonomy" id="103836"/>
    <lineage>
        <taxon>Bacteria</taxon>
        <taxon>Bacillati</taxon>
        <taxon>Actinomycetota</taxon>
        <taxon>Actinomycetes</taxon>
        <taxon>Streptosporangiales</taxon>
        <taxon>Streptosporangiaceae</taxon>
        <taxon>Thermopolyspora</taxon>
    </lineage>
</organism>
<dbReference type="Gene3D" id="1.10.260.40">
    <property type="entry name" value="lambda repressor-like DNA-binding domains"/>
    <property type="match status" value="1"/>
</dbReference>
<dbReference type="SUPFAM" id="SSF47413">
    <property type="entry name" value="lambda repressor-like DNA-binding domains"/>
    <property type="match status" value="1"/>
</dbReference>
<evidence type="ECO:0000313" key="3">
    <source>
        <dbReference type="EMBL" id="TQM72721.1"/>
    </source>
</evidence>
<dbReference type="Pfam" id="PF19054">
    <property type="entry name" value="DUF5753"/>
    <property type="match status" value="1"/>
</dbReference>
<proteinExistence type="predicted"/>
<feature type="domain" description="HTH cro/C1-type" evidence="2">
    <location>
        <begin position="15"/>
        <end position="46"/>
    </location>
</feature>
<dbReference type="RefSeq" id="WP_170198984.1">
    <property type="nucleotide sequence ID" value="NZ_BMPV01000002.1"/>
</dbReference>
<dbReference type="PROSITE" id="PS50943">
    <property type="entry name" value="HTH_CROC1"/>
    <property type="match status" value="1"/>
</dbReference>
<dbReference type="InterPro" id="IPR043917">
    <property type="entry name" value="DUF5753"/>
</dbReference>
<dbReference type="InterPro" id="IPR010982">
    <property type="entry name" value="Lambda_DNA-bd_dom_sf"/>
</dbReference>
<comment type="caution">
    <text evidence="3">The sequence shown here is derived from an EMBL/GenBank/DDBJ whole genome shotgun (WGS) entry which is preliminary data.</text>
</comment>
<protein>
    <submittedName>
        <fullName evidence="3">Helix-turn-helix protein</fullName>
    </submittedName>
</protein>
<dbReference type="SMART" id="SM00530">
    <property type="entry name" value="HTH_XRE"/>
    <property type="match status" value="1"/>
</dbReference>
<evidence type="ECO:0000259" key="2">
    <source>
        <dbReference type="PROSITE" id="PS50943"/>
    </source>
</evidence>
<dbReference type="GO" id="GO:0003677">
    <property type="term" value="F:DNA binding"/>
    <property type="evidence" value="ECO:0007669"/>
    <property type="project" value="InterPro"/>
</dbReference>
<dbReference type="Pfam" id="PF13560">
    <property type="entry name" value="HTH_31"/>
    <property type="match status" value="1"/>
</dbReference>